<dbReference type="EMBL" id="JAJSOF020000029">
    <property type="protein sequence ID" value="KAJ4431938.1"/>
    <property type="molecule type" value="Genomic_DNA"/>
</dbReference>
<dbReference type="PANTHER" id="PTHR22872:SF2">
    <property type="entry name" value="INHIBITOR OF BRUTON TYROSINE KINASE"/>
    <property type="match status" value="1"/>
</dbReference>
<dbReference type="PRINTS" id="PR00633">
    <property type="entry name" value="RCCNDNSATION"/>
</dbReference>
<gene>
    <name evidence="5" type="ORF">ANN_20547</name>
</gene>
<comment type="caution">
    <text evidence="5">The sequence shown here is derived from an EMBL/GenBank/DDBJ whole genome shotgun (WGS) entry which is preliminary data.</text>
</comment>
<feature type="repeat" description="RCC1" evidence="2">
    <location>
        <begin position="107"/>
        <end position="158"/>
    </location>
</feature>
<feature type="repeat" description="RCC1" evidence="2">
    <location>
        <begin position="56"/>
        <end position="105"/>
    </location>
</feature>
<feature type="region of interest" description="Disordered" evidence="3">
    <location>
        <begin position="868"/>
        <end position="923"/>
    </location>
</feature>
<keyword evidence="1" id="KW-0677">Repeat</keyword>
<evidence type="ECO:0000256" key="3">
    <source>
        <dbReference type="SAM" id="MobiDB-lite"/>
    </source>
</evidence>
<evidence type="ECO:0000313" key="6">
    <source>
        <dbReference type="Proteomes" id="UP001148838"/>
    </source>
</evidence>
<dbReference type="Pfam" id="PF25390">
    <property type="entry name" value="WD40_RLD"/>
    <property type="match status" value="1"/>
</dbReference>
<evidence type="ECO:0000259" key="4">
    <source>
        <dbReference type="Pfam" id="PF25390"/>
    </source>
</evidence>
<dbReference type="InterPro" id="IPR058923">
    <property type="entry name" value="RCC1-like_dom"/>
</dbReference>
<proteinExistence type="predicted"/>
<accession>A0ABQ8SCW6</accession>
<dbReference type="InterPro" id="IPR051625">
    <property type="entry name" value="Signaling_Regulatory_Domain"/>
</dbReference>
<dbReference type="InterPro" id="IPR000408">
    <property type="entry name" value="Reg_chr_condens"/>
</dbReference>
<dbReference type="InterPro" id="IPR009091">
    <property type="entry name" value="RCC1/BLIP-II"/>
</dbReference>
<name>A0ABQ8SCW6_PERAM</name>
<evidence type="ECO:0000313" key="5">
    <source>
        <dbReference type="EMBL" id="KAJ4431938.1"/>
    </source>
</evidence>
<reference evidence="5 6" key="1">
    <citation type="journal article" date="2022" name="Allergy">
        <title>Genome assembly and annotation of Periplaneta americana reveal a comprehensive cockroach allergen profile.</title>
        <authorList>
            <person name="Wang L."/>
            <person name="Xiong Q."/>
            <person name="Saelim N."/>
            <person name="Wang L."/>
            <person name="Nong W."/>
            <person name="Wan A.T."/>
            <person name="Shi M."/>
            <person name="Liu X."/>
            <person name="Cao Q."/>
            <person name="Hui J.H.L."/>
            <person name="Sookrung N."/>
            <person name="Leung T.F."/>
            <person name="Tungtrongchitr A."/>
            <person name="Tsui S.K.W."/>
        </authorList>
    </citation>
    <scope>NUCLEOTIDE SEQUENCE [LARGE SCALE GENOMIC DNA]</scope>
    <source>
        <strain evidence="5">PWHHKU_190912</strain>
    </source>
</reference>
<feature type="compositionally biased region" description="Acidic residues" evidence="3">
    <location>
        <begin position="896"/>
        <end position="913"/>
    </location>
</feature>
<feature type="repeat" description="RCC1" evidence="2">
    <location>
        <begin position="223"/>
        <end position="275"/>
    </location>
</feature>
<dbReference type="PROSITE" id="PS50012">
    <property type="entry name" value="RCC1_3"/>
    <property type="match status" value="4"/>
</dbReference>
<dbReference type="PANTHER" id="PTHR22872">
    <property type="entry name" value="BTK-BINDING PROTEIN-RELATED"/>
    <property type="match status" value="1"/>
</dbReference>
<feature type="region of interest" description="Disordered" evidence="3">
    <location>
        <begin position="747"/>
        <end position="771"/>
    </location>
</feature>
<evidence type="ECO:0000256" key="1">
    <source>
        <dbReference type="ARBA" id="ARBA00022737"/>
    </source>
</evidence>
<keyword evidence="6" id="KW-1185">Reference proteome</keyword>
<dbReference type="Gene3D" id="2.130.10.30">
    <property type="entry name" value="Regulator of chromosome condensation 1/beta-lactamase-inhibitor protein II"/>
    <property type="match status" value="1"/>
</dbReference>
<dbReference type="SUPFAM" id="SSF50985">
    <property type="entry name" value="RCC1/BLIP-II"/>
    <property type="match status" value="2"/>
</dbReference>
<dbReference type="Proteomes" id="UP001148838">
    <property type="component" value="Unassembled WGS sequence"/>
</dbReference>
<evidence type="ECO:0000256" key="2">
    <source>
        <dbReference type="PROSITE-ProRule" id="PRU00235"/>
    </source>
</evidence>
<protein>
    <recommendedName>
        <fullName evidence="4">RCC1-like domain-containing protein</fullName>
    </recommendedName>
</protein>
<feature type="domain" description="RCC1-like" evidence="4">
    <location>
        <begin position="8"/>
        <end position="271"/>
    </location>
</feature>
<feature type="compositionally biased region" description="Basic and acidic residues" evidence="3">
    <location>
        <begin position="747"/>
        <end position="762"/>
    </location>
</feature>
<organism evidence="5 6">
    <name type="scientific">Periplaneta americana</name>
    <name type="common">American cockroach</name>
    <name type="synonym">Blatta americana</name>
    <dbReference type="NCBI Taxonomy" id="6978"/>
    <lineage>
        <taxon>Eukaryota</taxon>
        <taxon>Metazoa</taxon>
        <taxon>Ecdysozoa</taxon>
        <taxon>Arthropoda</taxon>
        <taxon>Hexapoda</taxon>
        <taxon>Insecta</taxon>
        <taxon>Pterygota</taxon>
        <taxon>Neoptera</taxon>
        <taxon>Polyneoptera</taxon>
        <taxon>Dictyoptera</taxon>
        <taxon>Blattodea</taxon>
        <taxon>Blattoidea</taxon>
        <taxon>Blattidae</taxon>
        <taxon>Blattinae</taxon>
        <taxon>Periplaneta</taxon>
    </lineage>
</organism>
<sequence>MVEHKKLFVTGDYGKLGHGNCTTQKQPRLVGGALSGKVVKFIHAGYRHSAAITEDGELYTWGEGDHGRLGHGDYNGRNMPTLVRDLSGVGSVACGSAHTIALSADGKTVWSFGSADNGKLGHGDTQKTSRPKVVEALQGLYIRKVAAGSQFSLALTTNGQWFEVNMFCMLFLQLYTWGFGACLGITAGETTSLLPQLVEDLAAVRIIDVAIGDSHVLALTHDSEVFAWGNNSMGQCGQGHSTSPITRPRRVLGLEGVPVNQISAGTSHSVFWTALPSDREHHQFVLLCLKLLCAHLSLALTGGLATSVLGSQARPLRHLLFRLVDIPTPACVKTVVSETLAIGAPMLLPPLRERMELLHSLLPQGPDLTNGQKMLLGIILTSLEDHSHVSSLLGYSFSAESEDHLGSQDLHLAEVLMKTLLRNLSFHTEECLNELEKNLDKGQAELAESSNQVTHLHNLLSSLQTHLLAYCSINTYDSPMLSLSITLLQNHLSILLPLTCDILRKAAHIVQNFPNCLSQLYGILHQSLAGAMLSKILHSLLLLPVSCVQSLLFHLLGILAPLDCLNRLLPESVHFEQESNSSSGKLLVLVLNVSSLLKEANTPTPTDLVVEHSWLWLVDLERTCSLLVGKCLGGMLIGAPLSEEERETRNWLSSTLFSHGLEKHVSDPVPVVRELTFAAQISSGDSYRHMESIISKIEMPDIRFYLSVALLPSHFWEAVHCVEQERRQNSHQKGVALTQESTDIKRTSDFKEDTGGREEVETVRSNGQEPGYQGQSLACNVDSQSLAEEAHKHFCFYKDLMEHAQSQDWDTCEVEDEPLLECVTRVVLAALLKHTGLLPACDIKNTVHPAIWEIYFMVFQLRRKVLSTRSHQETSPDEDASDAVLMHSSRSRSQERDEEAGRDEQAEDADETQSEGGGISQGTGSDNYEELCHIVLYRCIFLLAAVKGPDKPWHEDEQGSDDEIDKIPVKTDDCYSFEILFLFCCVFLLENRLLDEGHGFVSLRRLCSSILLFVCAEPGERQILLCGGEAENGWNSDPARLCAAMTHQHMRAEHRLSALNQILELLSTSEKCANKSEKESEEKPVCSTMLLNCVHQQLLAGCFGLGTLAGEGPSTQLYHYLDAVRAAPQSLQLHIRCSVHQIYSLLISSLAKGQTDTQHHTGSTQQLQILTVFALSVRYQPADITLAVSCGLLPILASMCSSPVYLTSPCELQARPPVLSLASMRLLHILAMSCG</sequence>
<feature type="repeat" description="RCC1" evidence="2">
    <location>
        <begin position="172"/>
        <end position="222"/>
    </location>
</feature>